<accession>S3DPS7</accession>
<dbReference type="HOGENOM" id="CLU_1686767_0_0_1"/>
<dbReference type="KEGG" id="glz:GLAREA_09594"/>
<gene>
    <name evidence="2" type="ORF">GLAREA_09594</name>
</gene>
<evidence type="ECO:0000256" key="1">
    <source>
        <dbReference type="SAM" id="MobiDB-lite"/>
    </source>
</evidence>
<dbReference type="AlphaFoldDB" id="S3DPS7"/>
<feature type="region of interest" description="Disordered" evidence="1">
    <location>
        <begin position="1"/>
        <end position="34"/>
    </location>
</feature>
<dbReference type="RefSeq" id="XP_008084381.1">
    <property type="nucleotide sequence ID" value="XM_008086190.1"/>
</dbReference>
<dbReference type="GeneID" id="19468641"/>
<protein>
    <submittedName>
        <fullName evidence="2">Uncharacterized protein</fullName>
    </submittedName>
</protein>
<proteinExistence type="predicted"/>
<name>S3DPS7_GLAL2</name>
<evidence type="ECO:0000313" key="3">
    <source>
        <dbReference type="Proteomes" id="UP000016922"/>
    </source>
</evidence>
<keyword evidence="3" id="KW-1185">Reference proteome</keyword>
<dbReference type="EMBL" id="KE145368">
    <property type="protein sequence ID" value="EPE28473.1"/>
    <property type="molecule type" value="Genomic_DNA"/>
</dbReference>
<feature type="compositionally biased region" description="Basic residues" evidence="1">
    <location>
        <begin position="1"/>
        <end position="12"/>
    </location>
</feature>
<reference evidence="2 3" key="1">
    <citation type="journal article" date="2013" name="BMC Genomics">
        <title>Genomics-driven discovery of the pneumocandin biosynthetic gene cluster in the fungus Glarea lozoyensis.</title>
        <authorList>
            <person name="Chen L."/>
            <person name="Yue Q."/>
            <person name="Zhang X."/>
            <person name="Xiang M."/>
            <person name="Wang C."/>
            <person name="Li S."/>
            <person name="Che Y."/>
            <person name="Ortiz-Lopez F.J."/>
            <person name="Bills G.F."/>
            <person name="Liu X."/>
            <person name="An Z."/>
        </authorList>
    </citation>
    <scope>NUCLEOTIDE SEQUENCE [LARGE SCALE GENOMIC DNA]</scope>
    <source>
        <strain evidence="3">ATCC 20868 / MF5171</strain>
    </source>
</reference>
<sequence>MASTTHHHRQKSRSNQDQKPAILRKPPPHFSENPNIHLSTAALQQFTRNYSYSIPQDTNPHIKYLDHDKAYPWFTALELLKVFNRSRGTAVDIEGFRPMINAAREKRVIENVGCDIKDTTDWQFTKAWVEGRGGDVLLRSWTERGKIEGGGSGGSL</sequence>
<organism evidence="2 3">
    <name type="scientific">Glarea lozoyensis (strain ATCC 20868 / MF5171)</name>
    <dbReference type="NCBI Taxonomy" id="1116229"/>
    <lineage>
        <taxon>Eukaryota</taxon>
        <taxon>Fungi</taxon>
        <taxon>Dikarya</taxon>
        <taxon>Ascomycota</taxon>
        <taxon>Pezizomycotina</taxon>
        <taxon>Leotiomycetes</taxon>
        <taxon>Helotiales</taxon>
        <taxon>Helotiaceae</taxon>
        <taxon>Glarea</taxon>
    </lineage>
</organism>
<evidence type="ECO:0000313" key="2">
    <source>
        <dbReference type="EMBL" id="EPE28473.1"/>
    </source>
</evidence>
<dbReference type="Proteomes" id="UP000016922">
    <property type="component" value="Unassembled WGS sequence"/>
</dbReference>